<dbReference type="AlphaFoldDB" id="A0A095SQV6"/>
<protein>
    <recommendedName>
        <fullName evidence="3">HNH domain-containing protein</fullName>
    </recommendedName>
</protein>
<accession>A0A095SQV6</accession>
<name>A0A095SQV6_9FLAO</name>
<evidence type="ECO:0000313" key="1">
    <source>
        <dbReference type="EMBL" id="KGD66967.1"/>
    </source>
</evidence>
<keyword evidence="2" id="KW-1185">Reference proteome</keyword>
<gene>
    <name evidence="1" type="ORF">LG45_16250</name>
</gene>
<sequence length="282" mass="32666">MKNLNAHIESAIDFFDNVLAAKNRTENDPTYNARVTLLRPNIITAYTLYDDAFAADNLVAMGAHGYAAPPKDDLLKMYKYKNKPFQKLKTAITTTARKRIINTCQNCTINEINSFDHLLPKDEFPEFAVNPKNLFPSCTQCNGYKNVVWRHNGSTLFLNLYLDILPIEQYLFVDVTITDTVDAIFVVDNRNNINLQTFDLVSSHYRRLHLTDRFRLNRDDVVSELINTIKEMILMLTEQQIREVLINKSNRDRLNLGSNYWKSILAIELINSHAFFEFAINY</sequence>
<comment type="caution">
    <text evidence="1">The sequence shown here is derived from an EMBL/GenBank/DDBJ whole genome shotgun (WGS) entry which is preliminary data.</text>
</comment>
<dbReference type="STRING" id="1453498.LG45_16250"/>
<dbReference type="eggNOG" id="COG1403">
    <property type="taxonomic scope" value="Bacteria"/>
</dbReference>
<evidence type="ECO:0000313" key="2">
    <source>
        <dbReference type="Proteomes" id="UP000029554"/>
    </source>
</evidence>
<reference evidence="1 2" key="1">
    <citation type="submission" date="2014-09" db="EMBL/GenBank/DDBJ databases">
        <title>Whole Genome Shotgun of Flavobacterium aquatile LMG 4008.</title>
        <authorList>
            <person name="Gale A.N."/>
            <person name="Pipes S.E."/>
            <person name="Newman J.D."/>
        </authorList>
    </citation>
    <scope>NUCLEOTIDE SEQUENCE [LARGE SCALE GENOMIC DNA]</scope>
    <source>
        <strain evidence="1 2">LMG 4008</strain>
    </source>
</reference>
<dbReference type="EMBL" id="JRHH01000006">
    <property type="protein sequence ID" value="KGD66967.1"/>
    <property type="molecule type" value="Genomic_DNA"/>
</dbReference>
<dbReference type="OrthoDB" id="9816185at2"/>
<dbReference type="Proteomes" id="UP000029554">
    <property type="component" value="Unassembled WGS sequence"/>
</dbReference>
<dbReference type="RefSeq" id="WP_035129043.1">
    <property type="nucleotide sequence ID" value="NZ_JRHH01000006.1"/>
</dbReference>
<evidence type="ECO:0008006" key="3">
    <source>
        <dbReference type="Google" id="ProtNLM"/>
    </source>
</evidence>
<organism evidence="1 2">
    <name type="scientific">Flavobacterium aquatile LMG 4008 = ATCC 11947</name>
    <dbReference type="NCBI Taxonomy" id="1453498"/>
    <lineage>
        <taxon>Bacteria</taxon>
        <taxon>Pseudomonadati</taxon>
        <taxon>Bacteroidota</taxon>
        <taxon>Flavobacteriia</taxon>
        <taxon>Flavobacteriales</taxon>
        <taxon>Flavobacteriaceae</taxon>
        <taxon>Flavobacterium</taxon>
    </lineage>
</organism>
<proteinExistence type="predicted"/>